<dbReference type="InterPro" id="IPR013901">
    <property type="entry name" value="Anthrone_oxy"/>
</dbReference>
<evidence type="ECO:0000256" key="1">
    <source>
        <dbReference type="SAM" id="Phobius"/>
    </source>
</evidence>
<proteinExistence type="predicted"/>
<feature type="transmembrane region" description="Helical" evidence="1">
    <location>
        <begin position="146"/>
        <end position="165"/>
    </location>
</feature>
<reference evidence="3" key="1">
    <citation type="submission" date="2018-07" db="EMBL/GenBank/DDBJ databases">
        <authorList>
            <person name="Blom J."/>
        </authorList>
    </citation>
    <scope>NUCLEOTIDE SEQUENCE [LARGE SCALE GENOMIC DNA]</scope>
    <source>
        <strain evidence="3">CCOS 864</strain>
    </source>
</reference>
<keyword evidence="1" id="KW-1133">Transmembrane helix</keyword>
<accession>A0A380T2E4</accession>
<organism evidence="2 3">
    <name type="scientific">Pseudomonas wadenswilerensis</name>
    <dbReference type="NCBI Taxonomy" id="1785161"/>
    <lineage>
        <taxon>Bacteria</taxon>
        <taxon>Pseudomonadati</taxon>
        <taxon>Pseudomonadota</taxon>
        <taxon>Gammaproteobacteria</taxon>
        <taxon>Pseudomonadales</taxon>
        <taxon>Pseudomonadaceae</taxon>
        <taxon>Pseudomonas</taxon>
    </lineage>
</organism>
<sequence length="167" mass="18292">MSIADTLLLLLILVTALGCGLMGGLFFAFSNFVMQALERIPAQSAVTAMQSINQVVLNRLFLSLFLGTAVTCAILLTWAWLRWPLPGSLCIGIGSGLYLLGNVLVTMLFNVPRNQSLARLEPASSEAASAWPSYARVWNRWNHVRTITALAATAWLMVALLRVVWTQ</sequence>
<name>A0A380T2E4_9PSED</name>
<keyword evidence="1" id="KW-0812">Transmembrane</keyword>
<gene>
    <name evidence="2" type="ORF">CCOS864_03193</name>
</gene>
<dbReference type="RefSeq" id="WP_115087277.1">
    <property type="nucleotide sequence ID" value="NZ_CBCSFG010000015.1"/>
</dbReference>
<feature type="transmembrane region" description="Helical" evidence="1">
    <location>
        <begin position="6"/>
        <end position="29"/>
    </location>
</feature>
<feature type="transmembrane region" description="Helical" evidence="1">
    <location>
        <begin position="60"/>
        <end position="80"/>
    </location>
</feature>
<evidence type="ECO:0000313" key="3">
    <source>
        <dbReference type="Proteomes" id="UP000255177"/>
    </source>
</evidence>
<evidence type="ECO:0000313" key="2">
    <source>
        <dbReference type="EMBL" id="SUQ63740.1"/>
    </source>
</evidence>
<evidence type="ECO:0008006" key="4">
    <source>
        <dbReference type="Google" id="ProtNLM"/>
    </source>
</evidence>
<protein>
    <recommendedName>
        <fullName evidence="4">Integral membrane protein</fullName>
    </recommendedName>
</protein>
<keyword evidence="1" id="KW-0472">Membrane</keyword>
<dbReference type="Proteomes" id="UP000255177">
    <property type="component" value="Unassembled WGS sequence"/>
</dbReference>
<dbReference type="AlphaFoldDB" id="A0A380T2E4"/>
<dbReference type="EMBL" id="UIDD01000008">
    <property type="protein sequence ID" value="SUQ63740.1"/>
    <property type="molecule type" value="Genomic_DNA"/>
</dbReference>
<keyword evidence="3" id="KW-1185">Reference proteome</keyword>
<feature type="transmembrane region" description="Helical" evidence="1">
    <location>
        <begin position="86"/>
        <end position="109"/>
    </location>
</feature>
<dbReference type="Pfam" id="PF08592">
    <property type="entry name" value="Anthrone_oxy"/>
    <property type="match status" value="1"/>
</dbReference>